<reference evidence="2 3" key="1">
    <citation type="submission" date="2021-05" db="EMBL/GenBank/DDBJ databases">
        <title>Genome Assembly of Synthetic Allotetraploid Brassica napus Reveals Homoeologous Exchanges between Subgenomes.</title>
        <authorList>
            <person name="Davis J.T."/>
        </authorList>
    </citation>
    <scope>NUCLEOTIDE SEQUENCE [LARGE SCALE GENOMIC DNA]</scope>
    <source>
        <strain evidence="3">cv. Da-Ae</strain>
        <tissue evidence="2">Seedling</tissue>
    </source>
</reference>
<feature type="region of interest" description="Disordered" evidence="1">
    <location>
        <begin position="30"/>
        <end position="64"/>
    </location>
</feature>
<accession>A0ABQ7ZV73</accession>
<evidence type="ECO:0000256" key="1">
    <source>
        <dbReference type="SAM" id="MobiDB-lite"/>
    </source>
</evidence>
<comment type="caution">
    <text evidence="2">The sequence shown here is derived from an EMBL/GenBank/DDBJ whole genome shotgun (WGS) entry which is preliminary data.</text>
</comment>
<name>A0ABQ7ZV73_BRANA</name>
<feature type="compositionally biased region" description="Polar residues" evidence="1">
    <location>
        <begin position="50"/>
        <end position="64"/>
    </location>
</feature>
<organism evidence="2 3">
    <name type="scientific">Brassica napus</name>
    <name type="common">Rape</name>
    <dbReference type="NCBI Taxonomy" id="3708"/>
    <lineage>
        <taxon>Eukaryota</taxon>
        <taxon>Viridiplantae</taxon>
        <taxon>Streptophyta</taxon>
        <taxon>Embryophyta</taxon>
        <taxon>Tracheophyta</taxon>
        <taxon>Spermatophyta</taxon>
        <taxon>Magnoliopsida</taxon>
        <taxon>eudicotyledons</taxon>
        <taxon>Gunneridae</taxon>
        <taxon>Pentapetalae</taxon>
        <taxon>rosids</taxon>
        <taxon>malvids</taxon>
        <taxon>Brassicales</taxon>
        <taxon>Brassicaceae</taxon>
        <taxon>Brassiceae</taxon>
        <taxon>Brassica</taxon>
    </lineage>
</organism>
<evidence type="ECO:0000313" key="3">
    <source>
        <dbReference type="Proteomes" id="UP000824890"/>
    </source>
</evidence>
<dbReference type="EMBL" id="JAGKQM010000014">
    <property type="protein sequence ID" value="KAH0883913.1"/>
    <property type="molecule type" value="Genomic_DNA"/>
</dbReference>
<sequence length="566" mass="61692">MDTLAGELNHHVGQLAGKLNRRVVILARRAQPSRRSARRRAEPSCGCTRPASSTIAPVSSPASSTVTRVGSPSELDLIPACPTFFDSRIFRIAVISNLRDHILLDFDVLHSPTLADLFPPQSVDQVVPDMITTPIIIYDDESDDVAVPAPIIIISDDDTESDDDVLETPSYDPAEDHGSSPPTPEVGTPSYGSPPLHAFELPISPMSPGLPESTVISVIDEVYELETGWLILLYQPMECIGDGEDDPLLHYPDGMVVDEQLTQPMESPYYHPIHEIGDPSIFPVMETDMTELPVPHTIQEIGDPSIFPTMETATTPPPYFHTIYETGGPSTFVPMEPPTMELPFHQTFYETAEPSSFPAAMGAGYAPRGLTSYGDPYATDSYYHGQGSDMFHSVGGAYLDPYGYPYHTMSYLGGPGLYSMCLVCGDVEHLAAICPRYVDLLEIPYLPCAQPGEESPEWGRCPNCSMLLYAMSLLLYDIPSVVIKDVFLSNFSERSRDMLTIGTTGQETAKTSSSPGEPTRMTAELAGEHNHTTVQLAGELSVMVELAGRVQPHDGSAHRGADRRDG</sequence>
<feature type="compositionally biased region" description="Acidic residues" evidence="1">
    <location>
        <begin position="157"/>
        <end position="166"/>
    </location>
</feature>
<gene>
    <name evidence="2" type="ORF">HID58_060009</name>
</gene>
<protein>
    <submittedName>
        <fullName evidence="2">Uncharacterized protein</fullName>
    </submittedName>
</protein>
<evidence type="ECO:0000313" key="2">
    <source>
        <dbReference type="EMBL" id="KAH0883913.1"/>
    </source>
</evidence>
<keyword evidence="3" id="KW-1185">Reference proteome</keyword>
<proteinExistence type="predicted"/>
<feature type="region of interest" description="Disordered" evidence="1">
    <location>
        <begin position="157"/>
        <end position="194"/>
    </location>
</feature>
<dbReference type="Proteomes" id="UP000824890">
    <property type="component" value="Unassembled WGS sequence"/>
</dbReference>